<name>A0A9P9BMD3_9PEZI</name>
<gene>
    <name evidence="2" type="ORF">B0I36DRAFT_148439</name>
</gene>
<keyword evidence="3" id="KW-1185">Reference proteome</keyword>
<feature type="compositionally biased region" description="Polar residues" evidence="1">
    <location>
        <begin position="119"/>
        <end position="134"/>
    </location>
</feature>
<dbReference type="Proteomes" id="UP000756346">
    <property type="component" value="Unassembled WGS sequence"/>
</dbReference>
<sequence length="179" mass="19833">MVLQPGLTAEPSLVRSEQEGLGSLDPNPCKWRTLGATQPSSPGLLQAREGTEYAHAPKLSRGWQLRLLETTVNYLHKMLGVGSGRHTPPRDGGRPPRRMPEASRSTSCTQHMRKPAGLRTSQWSHRSPSVTSHVSKGGHKRSCREFIRSRSTAANGLGHQQKDYNLSPVSFLQHIPWVM</sequence>
<dbReference type="GeneID" id="70178025"/>
<feature type="region of interest" description="Disordered" evidence="1">
    <location>
        <begin position="80"/>
        <end position="141"/>
    </location>
</feature>
<reference evidence="2" key="1">
    <citation type="journal article" date="2021" name="Nat. Commun.">
        <title>Genetic determinants of endophytism in the Arabidopsis root mycobiome.</title>
        <authorList>
            <person name="Mesny F."/>
            <person name="Miyauchi S."/>
            <person name="Thiergart T."/>
            <person name="Pickel B."/>
            <person name="Atanasova L."/>
            <person name="Karlsson M."/>
            <person name="Huettel B."/>
            <person name="Barry K.W."/>
            <person name="Haridas S."/>
            <person name="Chen C."/>
            <person name="Bauer D."/>
            <person name="Andreopoulos W."/>
            <person name="Pangilinan J."/>
            <person name="LaButti K."/>
            <person name="Riley R."/>
            <person name="Lipzen A."/>
            <person name="Clum A."/>
            <person name="Drula E."/>
            <person name="Henrissat B."/>
            <person name="Kohler A."/>
            <person name="Grigoriev I.V."/>
            <person name="Martin F.M."/>
            <person name="Hacquard S."/>
        </authorList>
    </citation>
    <scope>NUCLEOTIDE SEQUENCE</scope>
    <source>
        <strain evidence="2">MPI-CAGE-CH-0230</strain>
    </source>
</reference>
<evidence type="ECO:0000313" key="3">
    <source>
        <dbReference type="Proteomes" id="UP000756346"/>
    </source>
</evidence>
<proteinExistence type="predicted"/>
<feature type="region of interest" description="Disordered" evidence="1">
    <location>
        <begin position="1"/>
        <end position="26"/>
    </location>
</feature>
<dbReference type="RefSeq" id="XP_046008938.1">
    <property type="nucleotide sequence ID" value="XM_046148479.1"/>
</dbReference>
<dbReference type="AlphaFoldDB" id="A0A9P9BMD3"/>
<comment type="caution">
    <text evidence="2">The sequence shown here is derived from an EMBL/GenBank/DDBJ whole genome shotgun (WGS) entry which is preliminary data.</text>
</comment>
<organism evidence="2 3">
    <name type="scientific">Microdochium trichocladiopsis</name>
    <dbReference type="NCBI Taxonomy" id="1682393"/>
    <lineage>
        <taxon>Eukaryota</taxon>
        <taxon>Fungi</taxon>
        <taxon>Dikarya</taxon>
        <taxon>Ascomycota</taxon>
        <taxon>Pezizomycotina</taxon>
        <taxon>Sordariomycetes</taxon>
        <taxon>Xylariomycetidae</taxon>
        <taxon>Xylariales</taxon>
        <taxon>Microdochiaceae</taxon>
        <taxon>Microdochium</taxon>
    </lineage>
</organism>
<evidence type="ECO:0000313" key="2">
    <source>
        <dbReference type="EMBL" id="KAH7025721.1"/>
    </source>
</evidence>
<protein>
    <submittedName>
        <fullName evidence="2">Uncharacterized protein</fullName>
    </submittedName>
</protein>
<feature type="compositionally biased region" description="Basic and acidic residues" evidence="1">
    <location>
        <begin position="88"/>
        <end position="101"/>
    </location>
</feature>
<accession>A0A9P9BMD3</accession>
<evidence type="ECO:0000256" key="1">
    <source>
        <dbReference type="SAM" id="MobiDB-lite"/>
    </source>
</evidence>
<dbReference type="EMBL" id="JAGTJQ010000008">
    <property type="protein sequence ID" value="KAH7025721.1"/>
    <property type="molecule type" value="Genomic_DNA"/>
</dbReference>